<organism evidence="2">
    <name type="scientific">Desulfovibrio sp. U5L</name>
    <dbReference type="NCBI Taxonomy" id="596152"/>
    <lineage>
        <taxon>Bacteria</taxon>
        <taxon>Pseudomonadati</taxon>
        <taxon>Thermodesulfobacteriota</taxon>
        <taxon>Desulfovibrionia</taxon>
        <taxon>Desulfovibrionales</taxon>
        <taxon>Desulfovibrionaceae</taxon>
        <taxon>Desulfovibrio</taxon>
    </lineage>
</organism>
<accession>I2Q2L9</accession>
<feature type="region of interest" description="Disordered" evidence="1">
    <location>
        <begin position="105"/>
        <end position="126"/>
    </location>
</feature>
<dbReference type="STRING" id="596152.DesU5LDRAFT_2361"/>
<name>I2Q2L9_9BACT</name>
<dbReference type="HOGENOM" id="CLU_1308480_0_0_7"/>
<dbReference type="EMBL" id="JH600068">
    <property type="protein sequence ID" value="EIG54025.1"/>
    <property type="molecule type" value="Genomic_DNA"/>
</dbReference>
<proteinExistence type="predicted"/>
<evidence type="ECO:0000313" key="2">
    <source>
        <dbReference type="EMBL" id="EIG54025.1"/>
    </source>
</evidence>
<protein>
    <submittedName>
        <fullName evidence="2">Uncharacterized protein</fullName>
    </submittedName>
</protein>
<evidence type="ECO:0000256" key="1">
    <source>
        <dbReference type="SAM" id="MobiDB-lite"/>
    </source>
</evidence>
<sequence>MAGLTITCPEGYGETDRAACVKRVTNQPGSRCLFCRIPVALIAADGDDEWNRIAAARLSTLISSSWPRPAGYETLPLEAGATTETHAELPAPPQAPAVAHTITSTAAGTRVPAHKPASRPRTKPKSLPPFKALALALRAAFAGHGHAVGLRRIGTCYRAVPNAPLLADLCHLRRTLARAGLPIERDGKDFFVPINDHTRAFIRSYVKEPA</sequence>
<gene>
    <name evidence="2" type="ORF">DesU5LDRAFT_2361</name>
</gene>
<feature type="compositionally biased region" description="Basic residues" evidence="1">
    <location>
        <begin position="112"/>
        <end position="124"/>
    </location>
</feature>
<dbReference type="AlphaFoldDB" id="I2Q2L9"/>
<reference evidence="2" key="1">
    <citation type="submission" date="2011-11" db="EMBL/GenBank/DDBJ databases">
        <title>Improved High-Quality Draft sequence of Desulfovibrio sp. U5L.</title>
        <authorList>
            <consortium name="US DOE Joint Genome Institute"/>
            <person name="Lucas S."/>
            <person name="Han J."/>
            <person name="Lapidus A."/>
            <person name="Cheng J.-F."/>
            <person name="Goodwin L."/>
            <person name="Pitluck S."/>
            <person name="Peters L."/>
            <person name="Ovchinnikova G."/>
            <person name="Held B."/>
            <person name="Detter J.C."/>
            <person name="Han C."/>
            <person name="Tapia R."/>
            <person name="Land M."/>
            <person name="Hauser L."/>
            <person name="Kyrpides N."/>
            <person name="Ivanova N."/>
            <person name="Pagani I."/>
            <person name="Gabster J."/>
            <person name="Walker C."/>
            <person name="Stolyar S."/>
            <person name="Stahl D."/>
            <person name="Arkin A."/>
            <person name="Dehal P."/>
            <person name="Hazen T."/>
            <person name="Woyke T."/>
        </authorList>
    </citation>
    <scope>NUCLEOTIDE SEQUENCE [LARGE SCALE GENOMIC DNA]</scope>
    <source>
        <strain evidence="2">U5L</strain>
    </source>
</reference>